<evidence type="ECO:0000259" key="2">
    <source>
        <dbReference type="PROSITE" id="PS50846"/>
    </source>
</evidence>
<dbReference type="Pfam" id="PF00403">
    <property type="entry name" value="HMA"/>
    <property type="match status" value="1"/>
</dbReference>
<dbReference type="CDD" id="cd00371">
    <property type="entry name" value="HMA"/>
    <property type="match status" value="1"/>
</dbReference>
<dbReference type="InterPro" id="IPR036163">
    <property type="entry name" value="HMA_dom_sf"/>
</dbReference>
<dbReference type="EMBL" id="QOKV01000005">
    <property type="protein sequence ID" value="KAA0686246.1"/>
    <property type="molecule type" value="Genomic_DNA"/>
</dbReference>
<evidence type="ECO:0000313" key="4">
    <source>
        <dbReference type="Proteomes" id="UP000476837"/>
    </source>
</evidence>
<dbReference type="InterPro" id="IPR006121">
    <property type="entry name" value="HMA_dom"/>
</dbReference>
<evidence type="ECO:0000313" key="3">
    <source>
        <dbReference type="EMBL" id="KAA0686246.1"/>
    </source>
</evidence>
<reference evidence="3 4" key="1">
    <citation type="submission" date="2018-07" db="EMBL/GenBank/DDBJ databases">
        <title>Genome sequence of Roseomonas fauriae ATCC 49958.</title>
        <authorList>
            <person name="Sant'Anna F.H."/>
            <person name="Baldani J.I."/>
            <person name="Zilli J.E."/>
            <person name="Reis V.M."/>
            <person name="Hartmann A."/>
            <person name="Cruz L."/>
            <person name="de Souza E.M."/>
            <person name="de Oliveira Pedrosa F."/>
            <person name="Passaglia L.M.P."/>
        </authorList>
    </citation>
    <scope>NUCLEOTIDE SEQUENCE [LARGE SCALE GENOMIC DNA]</scope>
    <source>
        <strain evidence="3 4">ATCC 49958</strain>
    </source>
</reference>
<accession>A0A6L3B2U8</accession>
<sequence>MRATPWGGFHKTVDLPMTGRWTLSSRDEPDQSGRTPSRRIPMLQFTVPGMTCGGCANAIRKALVAVPGIKDIQADPPNRRLAVKGDVGADLIIRTLADAGYDAAPAA</sequence>
<organism evidence="3 4">
    <name type="scientific">Azospirillum brasilense</name>
    <dbReference type="NCBI Taxonomy" id="192"/>
    <lineage>
        <taxon>Bacteria</taxon>
        <taxon>Pseudomonadati</taxon>
        <taxon>Pseudomonadota</taxon>
        <taxon>Alphaproteobacteria</taxon>
        <taxon>Rhodospirillales</taxon>
        <taxon>Azospirillaceae</taxon>
        <taxon>Azospirillum</taxon>
    </lineage>
</organism>
<feature type="domain" description="HMA" evidence="2">
    <location>
        <begin position="41"/>
        <end position="104"/>
    </location>
</feature>
<gene>
    <name evidence="3" type="ORF">DS837_11155</name>
</gene>
<evidence type="ECO:0000256" key="1">
    <source>
        <dbReference type="SAM" id="MobiDB-lite"/>
    </source>
</evidence>
<name>A0A6L3B2U8_AZOBR</name>
<dbReference type="PROSITE" id="PS50846">
    <property type="entry name" value="HMA_2"/>
    <property type="match status" value="1"/>
</dbReference>
<dbReference type="Gene3D" id="3.30.70.100">
    <property type="match status" value="1"/>
</dbReference>
<dbReference type="Proteomes" id="UP000476837">
    <property type="component" value="Unassembled WGS sequence"/>
</dbReference>
<dbReference type="AlphaFoldDB" id="A0A6L3B2U8"/>
<protein>
    <submittedName>
        <fullName evidence="3">Heavy-metal-associated domain-containing protein</fullName>
    </submittedName>
</protein>
<dbReference type="SUPFAM" id="SSF55008">
    <property type="entry name" value="HMA, heavy metal-associated domain"/>
    <property type="match status" value="1"/>
</dbReference>
<dbReference type="GO" id="GO:0046872">
    <property type="term" value="F:metal ion binding"/>
    <property type="evidence" value="ECO:0007669"/>
    <property type="project" value="InterPro"/>
</dbReference>
<proteinExistence type="predicted"/>
<feature type="region of interest" description="Disordered" evidence="1">
    <location>
        <begin position="20"/>
        <end position="39"/>
    </location>
</feature>
<comment type="caution">
    <text evidence="3">The sequence shown here is derived from an EMBL/GenBank/DDBJ whole genome shotgun (WGS) entry which is preliminary data.</text>
</comment>